<dbReference type="Pfam" id="PF00005">
    <property type="entry name" value="ABC_tran"/>
    <property type="match status" value="2"/>
</dbReference>
<dbReference type="PROSITE" id="PS50893">
    <property type="entry name" value="ABC_TRANSPORTER_2"/>
    <property type="match status" value="2"/>
</dbReference>
<dbReference type="GO" id="GO:0055085">
    <property type="term" value="P:transmembrane transport"/>
    <property type="evidence" value="ECO:0007669"/>
    <property type="project" value="UniProtKB-ARBA"/>
</dbReference>
<dbReference type="CDD" id="cd03257">
    <property type="entry name" value="ABC_NikE_OppD_transporters"/>
    <property type="match status" value="2"/>
</dbReference>
<dbReference type="GO" id="GO:0005886">
    <property type="term" value="C:plasma membrane"/>
    <property type="evidence" value="ECO:0007669"/>
    <property type="project" value="UniProtKB-SubCell"/>
</dbReference>
<dbReference type="InterPro" id="IPR050388">
    <property type="entry name" value="ABC_Ni/Peptide_Import"/>
</dbReference>
<dbReference type="InterPro" id="IPR003593">
    <property type="entry name" value="AAA+_ATPase"/>
</dbReference>
<dbReference type="Gene3D" id="3.40.50.300">
    <property type="entry name" value="P-loop containing nucleotide triphosphate hydrolases"/>
    <property type="match status" value="2"/>
</dbReference>
<evidence type="ECO:0000259" key="9">
    <source>
        <dbReference type="PROSITE" id="PS50893"/>
    </source>
</evidence>
<organism evidence="10 11">
    <name type="scientific">Nitrosomonas nitrosa</name>
    <dbReference type="NCBI Taxonomy" id="52442"/>
    <lineage>
        <taxon>Bacteria</taxon>
        <taxon>Pseudomonadati</taxon>
        <taxon>Pseudomonadota</taxon>
        <taxon>Betaproteobacteria</taxon>
        <taxon>Nitrosomonadales</taxon>
        <taxon>Nitrosomonadaceae</taxon>
        <taxon>Nitrosomonas</taxon>
    </lineage>
</organism>
<dbReference type="InterPro" id="IPR017871">
    <property type="entry name" value="ABC_transporter-like_CS"/>
</dbReference>
<feature type="region of interest" description="Disordered" evidence="8">
    <location>
        <begin position="470"/>
        <end position="492"/>
    </location>
</feature>
<evidence type="ECO:0000256" key="1">
    <source>
        <dbReference type="ARBA" id="ARBA00004417"/>
    </source>
</evidence>
<keyword evidence="6 10" id="KW-0067">ATP-binding</keyword>
<dbReference type="PANTHER" id="PTHR43297">
    <property type="entry name" value="OLIGOPEPTIDE TRANSPORT ATP-BINDING PROTEIN APPD"/>
    <property type="match status" value="1"/>
</dbReference>
<evidence type="ECO:0000256" key="2">
    <source>
        <dbReference type="ARBA" id="ARBA00005417"/>
    </source>
</evidence>
<dbReference type="Pfam" id="PF08352">
    <property type="entry name" value="oligo_HPY"/>
    <property type="match status" value="2"/>
</dbReference>
<dbReference type="PROSITE" id="PS00211">
    <property type="entry name" value="ABC_TRANSPORTER_1"/>
    <property type="match status" value="2"/>
</dbReference>
<dbReference type="NCBIfam" id="NF007739">
    <property type="entry name" value="PRK10419.1"/>
    <property type="match status" value="2"/>
</dbReference>
<reference evidence="10 11" key="1">
    <citation type="submission" date="2016-10" db="EMBL/GenBank/DDBJ databases">
        <authorList>
            <person name="de Groot N.N."/>
        </authorList>
    </citation>
    <scope>NUCLEOTIDE SEQUENCE [LARGE SCALE GENOMIC DNA]</scope>
    <source>
        <strain evidence="10 11">Nm146</strain>
    </source>
</reference>
<dbReference type="GO" id="GO:0016887">
    <property type="term" value="F:ATP hydrolysis activity"/>
    <property type="evidence" value="ECO:0007669"/>
    <property type="project" value="InterPro"/>
</dbReference>
<evidence type="ECO:0000256" key="8">
    <source>
        <dbReference type="SAM" id="MobiDB-lite"/>
    </source>
</evidence>
<dbReference type="InterPro" id="IPR003439">
    <property type="entry name" value="ABC_transporter-like_ATP-bd"/>
</dbReference>
<sequence>MTPLLDIKNLRTMLHTGLEPVRAVDGLELSISKGETFALLGESGCGKSMSALSIMRLLPEAAEIVDGQIKIDGCDLLQLPEAEMRKVRGKRISMIFQEPMLSLNPVMTIAAQIEEVLNQHFDLHAGLAQERIKAILQQVGISDAARRMNEYPFQFSGGMKQRVMIAMALAGNPELLIADEPTTALDVTIQAQVLDLMRDLQQRTHMAILLITHDLGVVAEMAHRVAVMYAGEIIETAPRDHFFQQPAHPYSQKLFAALPTRHKRNQGLAVISGQVPPLSQEFHGCRFADRCPHAWALCRHTIPEWIEIAPNHRVRCHLFDQQAPSLRSASAAEMPGNLPADSKKVMADQESELLKITDLKIFFPIQKGLLKHTVGHVKAVDGVSLTIAPGKTLALVGESGCGKTTVGKAICQLIPITAGSVLLNGTELIGLARSQLRKKRAEFQIIFQDPYSSLNPKMRVTDIIEEGINALNPGSDKSSSKQTSQSTSTENQVDTLLQRVGLPIEAKWRYPHEFSGGQRQRIAIARALAVNPKLLICDEPTSALDVSVQAQILNLLRTLQQNLGLAYLFITHNISVVEYLADEVAVMYLGRIVEKGHVDEVLNTPKHPYTQALLASVPTIESTSKRVSTHLSGELPSPANTPSGCYFHPRCPHVMPICRETYPEKSTFSTTHSAHCYLYPQDKDSSQTNTN</sequence>
<keyword evidence="3" id="KW-0813">Transport</keyword>
<evidence type="ECO:0000313" key="11">
    <source>
        <dbReference type="Proteomes" id="UP000199561"/>
    </source>
</evidence>
<name>A0A1I4P1D1_9PROT</name>
<dbReference type="Proteomes" id="UP000199561">
    <property type="component" value="Unassembled WGS sequence"/>
</dbReference>
<feature type="compositionally biased region" description="Low complexity" evidence="8">
    <location>
        <begin position="480"/>
        <end position="489"/>
    </location>
</feature>
<dbReference type="InterPro" id="IPR027417">
    <property type="entry name" value="P-loop_NTPase"/>
</dbReference>
<dbReference type="AlphaFoldDB" id="A0A1I4P1D1"/>
<dbReference type="FunFam" id="3.40.50.300:FF:000016">
    <property type="entry name" value="Oligopeptide ABC transporter ATP-binding component"/>
    <property type="match status" value="2"/>
</dbReference>
<dbReference type="NCBIfam" id="NF008453">
    <property type="entry name" value="PRK11308.1"/>
    <property type="match status" value="2"/>
</dbReference>
<dbReference type="InterPro" id="IPR013563">
    <property type="entry name" value="Oligopep_ABC_C"/>
</dbReference>
<dbReference type="EMBL" id="FOUF01000009">
    <property type="protein sequence ID" value="SFM21456.1"/>
    <property type="molecule type" value="Genomic_DNA"/>
</dbReference>
<dbReference type="STRING" id="52442.SAMN05421880_109109"/>
<dbReference type="RefSeq" id="WP_090667778.1">
    <property type="nucleotide sequence ID" value="NZ_FOUF01000009.1"/>
</dbReference>
<gene>
    <name evidence="10" type="ORF">SAMN05421880_109109</name>
</gene>
<evidence type="ECO:0000256" key="5">
    <source>
        <dbReference type="ARBA" id="ARBA00022741"/>
    </source>
</evidence>
<comment type="subcellular location">
    <subcellularLocation>
        <location evidence="1">Cell inner membrane</location>
        <topology evidence="1">Peripheral membrane protein</topology>
    </subcellularLocation>
</comment>
<accession>A0A1I4P1D1</accession>
<evidence type="ECO:0000256" key="7">
    <source>
        <dbReference type="ARBA" id="ARBA00023136"/>
    </source>
</evidence>
<feature type="domain" description="ABC transporter" evidence="9">
    <location>
        <begin position="354"/>
        <end position="614"/>
    </location>
</feature>
<evidence type="ECO:0000256" key="3">
    <source>
        <dbReference type="ARBA" id="ARBA00022448"/>
    </source>
</evidence>
<comment type="similarity">
    <text evidence="2">Belongs to the ABC transporter superfamily.</text>
</comment>
<keyword evidence="4" id="KW-1003">Cell membrane</keyword>
<keyword evidence="7" id="KW-0472">Membrane</keyword>
<dbReference type="SUPFAM" id="SSF52540">
    <property type="entry name" value="P-loop containing nucleoside triphosphate hydrolases"/>
    <property type="match status" value="2"/>
</dbReference>
<evidence type="ECO:0000313" key="10">
    <source>
        <dbReference type="EMBL" id="SFM21456.1"/>
    </source>
</evidence>
<proteinExistence type="inferred from homology"/>
<keyword evidence="11" id="KW-1185">Reference proteome</keyword>
<dbReference type="NCBIfam" id="TIGR01727">
    <property type="entry name" value="oligo_HPY"/>
    <property type="match status" value="2"/>
</dbReference>
<evidence type="ECO:0000256" key="4">
    <source>
        <dbReference type="ARBA" id="ARBA00022475"/>
    </source>
</evidence>
<keyword evidence="5" id="KW-0547">Nucleotide-binding</keyword>
<dbReference type="GO" id="GO:0005524">
    <property type="term" value="F:ATP binding"/>
    <property type="evidence" value="ECO:0007669"/>
    <property type="project" value="UniProtKB-KW"/>
</dbReference>
<feature type="domain" description="ABC transporter" evidence="9">
    <location>
        <begin position="5"/>
        <end position="255"/>
    </location>
</feature>
<evidence type="ECO:0000256" key="6">
    <source>
        <dbReference type="ARBA" id="ARBA00022840"/>
    </source>
</evidence>
<dbReference type="SMART" id="SM00382">
    <property type="entry name" value="AAA"/>
    <property type="match status" value="2"/>
</dbReference>
<dbReference type="GO" id="GO:0015833">
    <property type="term" value="P:peptide transport"/>
    <property type="evidence" value="ECO:0007669"/>
    <property type="project" value="InterPro"/>
</dbReference>
<protein>
    <submittedName>
        <fullName evidence="10">Peptide/nickel transport system ATP-binding protein</fullName>
    </submittedName>
</protein>
<dbReference type="PANTHER" id="PTHR43297:SF2">
    <property type="entry name" value="DIPEPTIDE TRANSPORT ATP-BINDING PROTEIN DPPD"/>
    <property type="match status" value="1"/>
</dbReference>